<keyword evidence="10" id="KW-0675">Receptor</keyword>
<evidence type="ECO:0000256" key="10">
    <source>
        <dbReference type="ARBA" id="ARBA00023170"/>
    </source>
</evidence>
<keyword evidence="12" id="KW-0807">Transducer</keyword>
<sequence>MEGKHSFRKFQLLILFVTGIRAVDIPNCNFFDTVNISGSVPFSNGSYSHEGVFIPARLTGSYNYQIDHRGSRWTVPEHIRGCVCQLKTCVRLCCHHTQFWEAGECIDKDPEDESPWDYSVNVTLMEDGSVQIMDFVKDMVNQHDTPLSCVSYRLDARKNPDDPSYSWTLYENGALLRHYDSKWLSKMEYCMQPTASETGQVYLMAYNCASKEPLTMVYVRSGSALFLAITSAVYLWLPKFHTLHGRCCLLYFGCLATTYVLNVISIFGVFDQATPMCRINGFAGYFMAMSTFLWLSVISFDIWRTFGLHRCPSSPSEAQLRFWYYNLTVWTTATLLTLVIFLVTTLIPKDMDDNVLVPQVGEPDCWIYILDYSALIYFYLPLGVLVAVNGIFFFLTTRKIYEEHRSIRSILTRHEAHRSSRNQASYRMYLRLFIIMGCNWILEFVAYVCQINQVAPALVDLNEVINCAEGFIIFVVTICNRETILETFNCLRRKERDRSITDSSSRQDSTRVRNN</sequence>
<keyword evidence="8 13" id="KW-0472">Membrane</keyword>
<dbReference type="FunCoup" id="B3LVZ1">
    <property type="interactions" value="3"/>
</dbReference>
<evidence type="ECO:0000256" key="8">
    <source>
        <dbReference type="ARBA" id="ARBA00023136"/>
    </source>
</evidence>
<gene>
    <name evidence="16" type="primary">Dana\GF17466</name>
    <name evidence="16" type="synonym">dana_GLEANR_18729</name>
    <name evidence="16" type="ORF">GF17466</name>
</gene>
<evidence type="ECO:0000313" key="16">
    <source>
        <dbReference type="EMBL" id="EDV41524.2"/>
    </source>
</evidence>
<evidence type="ECO:0000256" key="11">
    <source>
        <dbReference type="ARBA" id="ARBA00023180"/>
    </source>
</evidence>
<dbReference type="InterPro" id="IPR036272">
    <property type="entry name" value="Methuselah_N_sf"/>
</dbReference>
<dbReference type="Pfam" id="PF06652">
    <property type="entry name" value="Methuselah_N"/>
    <property type="match status" value="1"/>
</dbReference>
<feature type="transmembrane region" description="Helical" evidence="13">
    <location>
        <begin position="249"/>
        <end position="270"/>
    </location>
</feature>
<feature type="transmembrane region" description="Helical" evidence="13">
    <location>
        <begin position="282"/>
        <end position="303"/>
    </location>
</feature>
<organism evidence="16 17">
    <name type="scientific">Drosophila ananassae</name>
    <name type="common">Fruit fly</name>
    <dbReference type="NCBI Taxonomy" id="7217"/>
    <lineage>
        <taxon>Eukaryota</taxon>
        <taxon>Metazoa</taxon>
        <taxon>Ecdysozoa</taxon>
        <taxon>Arthropoda</taxon>
        <taxon>Hexapoda</taxon>
        <taxon>Insecta</taxon>
        <taxon>Pterygota</taxon>
        <taxon>Neoptera</taxon>
        <taxon>Endopterygota</taxon>
        <taxon>Diptera</taxon>
        <taxon>Brachycera</taxon>
        <taxon>Muscomorpha</taxon>
        <taxon>Ephydroidea</taxon>
        <taxon>Drosophilidae</taxon>
        <taxon>Drosophila</taxon>
        <taxon>Sophophora</taxon>
    </lineage>
</organism>
<dbReference type="CDD" id="cd15039">
    <property type="entry name" value="7tmB3_Methuselah-like"/>
    <property type="match status" value="1"/>
</dbReference>
<feature type="transmembrane region" description="Helical" evidence="13">
    <location>
        <begin position="376"/>
        <end position="395"/>
    </location>
</feature>
<dbReference type="InterPro" id="IPR044860">
    <property type="entry name" value="Methusela_ecto_dom_1"/>
</dbReference>
<feature type="chain" id="PRO_5006454364" description="G-protein coupled receptors family 2 profile 2 domain-containing protein" evidence="14">
    <location>
        <begin position="23"/>
        <end position="515"/>
    </location>
</feature>
<dbReference type="GO" id="GO:0007166">
    <property type="term" value="P:cell surface receptor signaling pathway"/>
    <property type="evidence" value="ECO:0007669"/>
    <property type="project" value="InterPro"/>
</dbReference>
<dbReference type="eggNOG" id="KOG4193">
    <property type="taxonomic scope" value="Eukaryota"/>
</dbReference>
<comment type="subcellular location">
    <subcellularLocation>
        <location evidence="1">Cell membrane</location>
        <topology evidence="1">Multi-pass membrane protein</topology>
    </subcellularLocation>
</comment>
<dbReference type="PANTHER" id="PTHR47154">
    <property type="entry name" value="G-PROTEIN COUPLED RECEPTOR MTH-RELATED"/>
    <property type="match status" value="1"/>
</dbReference>
<dbReference type="HOGENOM" id="CLU_002753_3_0_1"/>
<evidence type="ECO:0000259" key="15">
    <source>
        <dbReference type="PROSITE" id="PS50261"/>
    </source>
</evidence>
<evidence type="ECO:0000256" key="5">
    <source>
        <dbReference type="ARBA" id="ARBA00022729"/>
    </source>
</evidence>
<keyword evidence="7" id="KW-0297">G-protein coupled receptor</keyword>
<keyword evidence="17" id="KW-1185">Reference proteome</keyword>
<feature type="signal peptide" evidence="14">
    <location>
        <begin position="1"/>
        <end position="22"/>
    </location>
</feature>
<dbReference type="KEGG" id="dan:6500250"/>
<feature type="domain" description="G-protein coupled receptors family 2 profile 2" evidence="15">
    <location>
        <begin position="215"/>
        <end position="481"/>
    </location>
</feature>
<dbReference type="InterPro" id="IPR023311">
    <property type="entry name" value="Methusela_ecto_dom_2"/>
</dbReference>
<feature type="transmembrane region" description="Helical" evidence="13">
    <location>
        <begin position="323"/>
        <end position="347"/>
    </location>
</feature>
<name>B3LVZ1_DROAN</name>
<dbReference type="STRING" id="7217.B3LVZ1"/>
<dbReference type="InParanoid" id="B3LVZ1"/>
<dbReference type="SUPFAM" id="SSF63877">
    <property type="entry name" value="Methuselah ectodomain"/>
    <property type="match status" value="1"/>
</dbReference>
<evidence type="ECO:0000256" key="2">
    <source>
        <dbReference type="ARBA" id="ARBA00008979"/>
    </source>
</evidence>
<dbReference type="InterPro" id="IPR010596">
    <property type="entry name" value="Methuselah_N_dom"/>
</dbReference>
<dbReference type="Gene3D" id="1.20.1070.10">
    <property type="entry name" value="Rhodopsin 7-helix transmembrane proteins"/>
    <property type="match status" value="1"/>
</dbReference>
<protein>
    <recommendedName>
        <fullName evidence="15">G-protein coupled receptors family 2 profile 2 domain-containing protein</fullName>
    </recommendedName>
</protein>
<dbReference type="PROSITE" id="PS50261">
    <property type="entry name" value="G_PROTEIN_RECEP_F2_4"/>
    <property type="match status" value="1"/>
</dbReference>
<evidence type="ECO:0000256" key="13">
    <source>
        <dbReference type="SAM" id="Phobius"/>
    </source>
</evidence>
<evidence type="ECO:0000256" key="9">
    <source>
        <dbReference type="ARBA" id="ARBA00023157"/>
    </source>
</evidence>
<evidence type="ECO:0000256" key="6">
    <source>
        <dbReference type="ARBA" id="ARBA00022989"/>
    </source>
</evidence>
<evidence type="ECO:0000256" key="7">
    <source>
        <dbReference type="ARBA" id="ARBA00023040"/>
    </source>
</evidence>
<dbReference type="Gene3D" id="2.170.180.11">
    <property type="entry name" value="Methuselah ectodomain, domain 2"/>
    <property type="match status" value="1"/>
</dbReference>
<keyword evidence="4 13" id="KW-0812">Transmembrane</keyword>
<dbReference type="PANTHER" id="PTHR47154:SF2">
    <property type="entry name" value="G-PROTEIN COUPLED RECEPTOR MTH-RELATED"/>
    <property type="match status" value="1"/>
</dbReference>
<dbReference type="GO" id="GO:0008528">
    <property type="term" value="F:G protein-coupled peptide receptor activity"/>
    <property type="evidence" value="ECO:0007669"/>
    <property type="project" value="TreeGrafter"/>
</dbReference>
<dbReference type="GO" id="GO:0005886">
    <property type="term" value="C:plasma membrane"/>
    <property type="evidence" value="ECO:0007669"/>
    <property type="project" value="UniProtKB-SubCell"/>
</dbReference>
<keyword evidence="9" id="KW-1015">Disulfide bond</keyword>
<evidence type="ECO:0000313" key="17">
    <source>
        <dbReference type="Proteomes" id="UP000007801"/>
    </source>
</evidence>
<keyword evidence="3" id="KW-1003">Cell membrane</keyword>
<keyword evidence="6 13" id="KW-1133">Transmembrane helix</keyword>
<feature type="transmembrane region" description="Helical" evidence="13">
    <location>
        <begin position="428"/>
        <end position="448"/>
    </location>
</feature>
<feature type="transmembrane region" description="Helical" evidence="13">
    <location>
        <begin position="217"/>
        <end position="237"/>
    </location>
</feature>
<dbReference type="EMBL" id="CH902617">
    <property type="protein sequence ID" value="EDV41524.2"/>
    <property type="molecule type" value="Genomic_DNA"/>
</dbReference>
<evidence type="ECO:0000256" key="3">
    <source>
        <dbReference type="ARBA" id="ARBA00022475"/>
    </source>
</evidence>
<dbReference type="CDD" id="cd00251">
    <property type="entry name" value="Mth_Ecto"/>
    <property type="match status" value="1"/>
</dbReference>
<dbReference type="GeneID" id="6500250"/>
<reference evidence="16 17" key="1">
    <citation type="journal article" date="2007" name="Nature">
        <title>Evolution of genes and genomes on the Drosophila phylogeny.</title>
        <authorList>
            <consortium name="Drosophila 12 Genomes Consortium"/>
            <person name="Clark A.G."/>
            <person name="Eisen M.B."/>
            <person name="Smith D.R."/>
            <person name="Bergman C.M."/>
            <person name="Oliver B."/>
            <person name="Markow T.A."/>
            <person name="Kaufman T.C."/>
            <person name="Kellis M."/>
            <person name="Gelbart W."/>
            <person name="Iyer V.N."/>
            <person name="Pollard D.A."/>
            <person name="Sackton T.B."/>
            <person name="Larracuente A.M."/>
            <person name="Singh N.D."/>
            <person name="Abad J.P."/>
            <person name="Abt D.N."/>
            <person name="Adryan B."/>
            <person name="Aguade M."/>
            <person name="Akashi H."/>
            <person name="Anderson W.W."/>
            <person name="Aquadro C.F."/>
            <person name="Ardell D.H."/>
            <person name="Arguello R."/>
            <person name="Artieri C.G."/>
            <person name="Barbash D.A."/>
            <person name="Barker D."/>
            <person name="Barsanti P."/>
            <person name="Batterham P."/>
            <person name="Batzoglou S."/>
            <person name="Begun D."/>
            <person name="Bhutkar A."/>
            <person name="Blanco E."/>
            <person name="Bosak S.A."/>
            <person name="Bradley R.K."/>
            <person name="Brand A.D."/>
            <person name="Brent M.R."/>
            <person name="Brooks A.N."/>
            <person name="Brown R.H."/>
            <person name="Butlin R.K."/>
            <person name="Caggese C."/>
            <person name="Calvi B.R."/>
            <person name="Bernardo de Carvalho A."/>
            <person name="Caspi A."/>
            <person name="Castrezana S."/>
            <person name="Celniker S.E."/>
            <person name="Chang J.L."/>
            <person name="Chapple C."/>
            <person name="Chatterji S."/>
            <person name="Chinwalla A."/>
            <person name="Civetta A."/>
            <person name="Clifton S.W."/>
            <person name="Comeron J.M."/>
            <person name="Costello J.C."/>
            <person name="Coyne J.A."/>
            <person name="Daub J."/>
            <person name="David R.G."/>
            <person name="Delcher A.L."/>
            <person name="Delehaunty K."/>
            <person name="Do C.B."/>
            <person name="Ebling H."/>
            <person name="Edwards K."/>
            <person name="Eickbush T."/>
            <person name="Evans J.D."/>
            <person name="Filipski A."/>
            <person name="Findeiss S."/>
            <person name="Freyhult E."/>
            <person name="Fulton L."/>
            <person name="Fulton R."/>
            <person name="Garcia A.C."/>
            <person name="Gardiner A."/>
            <person name="Garfield D.A."/>
            <person name="Garvin B.E."/>
            <person name="Gibson G."/>
            <person name="Gilbert D."/>
            <person name="Gnerre S."/>
            <person name="Godfrey J."/>
            <person name="Good R."/>
            <person name="Gotea V."/>
            <person name="Gravely B."/>
            <person name="Greenberg A.J."/>
            <person name="Griffiths-Jones S."/>
            <person name="Gross S."/>
            <person name="Guigo R."/>
            <person name="Gustafson E.A."/>
            <person name="Haerty W."/>
            <person name="Hahn M.W."/>
            <person name="Halligan D.L."/>
            <person name="Halpern A.L."/>
            <person name="Halter G.M."/>
            <person name="Han M.V."/>
            <person name="Heger A."/>
            <person name="Hillier L."/>
            <person name="Hinrichs A.S."/>
            <person name="Holmes I."/>
            <person name="Hoskins R.A."/>
            <person name="Hubisz M.J."/>
            <person name="Hultmark D."/>
            <person name="Huntley M.A."/>
            <person name="Jaffe D.B."/>
            <person name="Jagadeeshan S."/>
            <person name="Jeck W.R."/>
            <person name="Johnson J."/>
            <person name="Jones C.D."/>
            <person name="Jordan W.C."/>
            <person name="Karpen G.H."/>
            <person name="Kataoka E."/>
            <person name="Keightley P.D."/>
            <person name="Kheradpour P."/>
            <person name="Kirkness E.F."/>
            <person name="Koerich L.B."/>
            <person name="Kristiansen K."/>
            <person name="Kudrna D."/>
            <person name="Kulathinal R.J."/>
            <person name="Kumar S."/>
            <person name="Kwok R."/>
            <person name="Lander E."/>
            <person name="Langley C.H."/>
            <person name="Lapoint R."/>
            <person name="Lazzaro B.P."/>
            <person name="Lee S.J."/>
            <person name="Levesque L."/>
            <person name="Li R."/>
            <person name="Lin C.F."/>
            <person name="Lin M.F."/>
            <person name="Lindblad-Toh K."/>
            <person name="Llopart A."/>
            <person name="Long M."/>
            <person name="Low L."/>
            <person name="Lozovsky E."/>
            <person name="Lu J."/>
            <person name="Luo M."/>
            <person name="Machado C.A."/>
            <person name="Makalowski W."/>
            <person name="Marzo M."/>
            <person name="Matsuda M."/>
            <person name="Matzkin L."/>
            <person name="McAllister B."/>
            <person name="McBride C.S."/>
            <person name="McKernan B."/>
            <person name="McKernan K."/>
            <person name="Mendez-Lago M."/>
            <person name="Minx P."/>
            <person name="Mollenhauer M.U."/>
            <person name="Montooth K."/>
            <person name="Mount S.M."/>
            <person name="Mu X."/>
            <person name="Myers E."/>
            <person name="Negre B."/>
            <person name="Newfeld S."/>
            <person name="Nielsen R."/>
            <person name="Noor M.A."/>
            <person name="O'Grady P."/>
            <person name="Pachter L."/>
            <person name="Papaceit M."/>
            <person name="Parisi M.J."/>
            <person name="Parisi M."/>
            <person name="Parts L."/>
            <person name="Pedersen J.S."/>
            <person name="Pesole G."/>
            <person name="Phillippy A.M."/>
            <person name="Ponting C.P."/>
            <person name="Pop M."/>
            <person name="Porcelli D."/>
            <person name="Powell J.R."/>
            <person name="Prohaska S."/>
            <person name="Pruitt K."/>
            <person name="Puig M."/>
            <person name="Quesneville H."/>
            <person name="Ram K.R."/>
            <person name="Rand D."/>
            <person name="Rasmussen M.D."/>
            <person name="Reed L.K."/>
            <person name="Reenan R."/>
            <person name="Reily A."/>
            <person name="Remington K.A."/>
            <person name="Rieger T.T."/>
            <person name="Ritchie M.G."/>
            <person name="Robin C."/>
            <person name="Rogers Y.H."/>
            <person name="Rohde C."/>
            <person name="Rozas J."/>
            <person name="Rubenfield M.J."/>
            <person name="Ruiz A."/>
            <person name="Russo S."/>
            <person name="Salzberg S.L."/>
            <person name="Sanchez-Gracia A."/>
            <person name="Saranga D.J."/>
            <person name="Sato H."/>
            <person name="Schaeffer S.W."/>
            <person name="Schatz M.C."/>
            <person name="Schlenke T."/>
            <person name="Schwartz R."/>
            <person name="Segarra C."/>
            <person name="Singh R.S."/>
            <person name="Sirot L."/>
            <person name="Sirota M."/>
            <person name="Sisneros N.B."/>
            <person name="Smith C.D."/>
            <person name="Smith T.F."/>
            <person name="Spieth J."/>
            <person name="Stage D.E."/>
            <person name="Stark A."/>
            <person name="Stephan W."/>
            <person name="Strausberg R.L."/>
            <person name="Strempel S."/>
            <person name="Sturgill D."/>
            <person name="Sutton G."/>
            <person name="Sutton G.G."/>
            <person name="Tao W."/>
            <person name="Teichmann S."/>
            <person name="Tobari Y.N."/>
            <person name="Tomimura Y."/>
            <person name="Tsolas J.M."/>
            <person name="Valente V.L."/>
            <person name="Venter E."/>
            <person name="Venter J.C."/>
            <person name="Vicario S."/>
            <person name="Vieira F.G."/>
            <person name="Vilella A.J."/>
            <person name="Villasante A."/>
            <person name="Walenz B."/>
            <person name="Wang J."/>
            <person name="Wasserman M."/>
            <person name="Watts T."/>
            <person name="Wilson D."/>
            <person name="Wilson R.K."/>
            <person name="Wing R.A."/>
            <person name="Wolfner M.F."/>
            <person name="Wong A."/>
            <person name="Wong G.K."/>
            <person name="Wu C.I."/>
            <person name="Wu G."/>
            <person name="Yamamoto D."/>
            <person name="Yang H.P."/>
            <person name="Yang S.P."/>
            <person name="Yorke J.A."/>
            <person name="Yoshida K."/>
            <person name="Zdobnov E."/>
            <person name="Zhang P."/>
            <person name="Zhang Y."/>
            <person name="Zimin A.V."/>
            <person name="Baldwin J."/>
            <person name="Abdouelleil A."/>
            <person name="Abdulkadir J."/>
            <person name="Abebe A."/>
            <person name="Abera B."/>
            <person name="Abreu J."/>
            <person name="Acer S.C."/>
            <person name="Aftuck L."/>
            <person name="Alexander A."/>
            <person name="An P."/>
            <person name="Anderson E."/>
            <person name="Anderson S."/>
            <person name="Arachi H."/>
            <person name="Azer M."/>
            <person name="Bachantsang P."/>
            <person name="Barry A."/>
            <person name="Bayul T."/>
            <person name="Berlin A."/>
            <person name="Bessette D."/>
            <person name="Bloom T."/>
            <person name="Blye J."/>
            <person name="Boguslavskiy L."/>
            <person name="Bonnet C."/>
            <person name="Boukhgalter B."/>
            <person name="Bourzgui I."/>
            <person name="Brown A."/>
            <person name="Cahill P."/>
            <person name="Channer S."/>
            <person name="Cheshatsang Y."/>
            <person name="Chuda L."/>
            <person name="Citroen M."/>
            <person name="Collymore A."/>
            <person name="Cooke P."/>
            <person name="Costello M."/>
            <person name="D'Aco K."/>
            <person name="Daza R."/>
            <person name="De Haan G."/>
            <person name="DeGray S."/>
            <person name="DeMaso C."/>
            <person name="Dhargay N."/>
            <person name="Dooley K."/>
            <person name="Dooley E."/>
            <person name="Doricent M."/>
            <person name="Dorje P."/>
            <person name="Dorjee K."/>
            <person name="Dupes A."/>
            <person name="Elong R."/>
            <person name="Falk J."/>
            <person name="Farina A."/>
            <person name="Faro S."/>
            <person name="Ferguson D."/>
            <person name="Fisher S."/>
            <person name="Foley C.D."/>
            <person name="Franke A."/>
            <person name="Friedrich D."/>
            <person name="Gadbois L."/>
            <person name="Gearin G."/>
            <person name="Gearin C.R."/>
            <person name="Giannoukos G."/>
            <person name="Goode T."/>
            <person name="Graham J."/>
            <person name="Grandbois E."/>
            <person name="Grewal S."/>
            <person name="Gyaltsen K."/>
            <person name="Hafez N."/>
            <person name="Hagos B."/>
            <person name="Hall J."/>
            <person name="Henson C."/>
            <person name="Hollinger A."/>
            <person name="Honan T."/>
            <person name="Huard M.D."/>
            <person name="Hughes L."/>
            <person name="Hurhula B."/>
            <person name="Husby M.E."/>
            <person name="Kamat A."/>
            <person name="Kanga B."/>
            <person name="Kashin S."/>
            <person name="Khazanovich D."/>
            <person name="Kisner P."/>
            <person name="Lance K."/>
            <person name="Lara M."/>
            <person name="Lee W."/>
            <person name="Lennon N."/>
            <person name="Letendre F."/>
            <person name="LeVine R."/>
            <person name="Lipovsky A."/>
            <person name="Liu X."/>
            <person name="Liu J."/>
            <person name="Liu S."/>
            <person name="Lokyitsang T."/>
            <person name="Lokyitsang Y."/>
            <person name="Lubonja R."/>
            <person name="Lui A."/>
            <person name="MacDonald P."/>
            <person name="Magnisalis V."/>
            <person name="Maru K."/>
            <person name="Matthews C."/>
            <person name="McCusker W."/>
            <person name="McDonough S."/>
            <person name="Mehta T."/>
            <person name="Meldrim J."/>
            <person name="Meneus L."/>
            <person name="Mihai O."/>
            <person name="Mihalev A."/>
            <person name="Mihova T."/>
            <person name="Mittelman R."/>
            <person name="Mlenga V."/>
            <person name="Montmayeur A."/>
            <person name="Mulrain L."/>
            <person name="Navidi A."/>
            <person name="Naylor J."/>
            <person name="Negash T."/>
            <person name="Nguyen T."/>
            <person name="Nguyen N."/>
            <person name="Nicol R."/>
            <person name="Norbu C."/>
            <person name="Norbu N."/>
            <person name="Novod N."/>
            <person name="O'Neill B."/>
            <person name="Osman S."/>
            <person name="Markiewicz E."/>
            <person name="Oyono O.L."/>
            <person name="Patti C."/>
            <person name="Phunkhang P."/>
            <person name="Pierre F."/>
            <person name="Priest M."/>
            <person name="Raghuraman S."/>
            <person name="Rege F."/>
            <person name="Reyes R."/>
            <person name="Rise C."/>
            <person name="Rogov P."/>
            <person name="Ross K."/>
            <person name="Ryan E."/>
            <person name="Settipalli S."/>
            <person name="Shea T."/>
            <person name="Sherpa N."/>
            <person name="Shi L."/>
            <person name="Shih D."/>
            <person name="Sparrow T."/>
            <person name="Spaulding J."/>
            <person name="Stalker J."/>
            <person name="Stange-Thomann N."/>
            <person name="Stavropoulos S."/>
            <person name="Stone C."/>
            <person name="Strader C."/>
            <person name="Tesfaye S."/>
            <person name="Thomson T."/>
            <person name="Thoulutsang Y."/>
            <person name="Thoulutsang D."/>
            <person name="Topham K."/>
            <person name="Topping I."/>
            <person name="Tsamla T."/>
            <person name="Vassiliev H."/>
            <person name="Vo A."/>
            <person name="Wangchuk T."/>
            <person name="Wangdi T."/>
            <person name="Weiand M."/>
            <person name="Wilkinson J."/>
            <person name="Wilson A."/>
            <person name="Yadav S."/>
            <person name="Young G."/>
            <person name="Yu Q."/>
            <person name="Zembek L."/>
            <person name="Zhong D."/>
            <person name="Zimmer A."/>
            <person name="Zwirko Z."/>
            <person name="Jaffe D.B."/>
            <person name="Alvarez P."/>
            <person name="Brockman W."/>
            <person name="Butler J."/>
            <person name="Chin C."/>
            <person name="Gnerre S."/>
            <person name="Grabherr M."/>
            <person name="Kleber M."/>
            <person name="Mauceli E."/>
            <person name="MacCallum I."/>
        </authorList>
    </citation>
    <scope>NUCLEOTIDE SEQUENCE [LARGE SCALE GENOMIC DNA]</scope>
    <source>
        <strain evidence="17">Tucson 14024-0371.13</strain>
    </source>
</reference>
<evidence type="ECO:0000256" key="4">
    <source>
        <dbReference type="ARBA" id="ARBA00022692"/>
    </source>
</evidence>
<dbReference type="SUPFAM" id="SSF81321">
    <property type="entry name" value="Family A G protein-coupled receptor-like"/>
    <property type="match status" value="1"/>
</dbReference>
<evidence type="ECO:0000256" key="14">
    <source>
        <dbReference type="SAM" id="SignalP"/>
    </source>
</evidence>
<proteinExistence type="inferred from homology"/>
<dbReference type="InterPro" id="IPR017981">
    <property type="entry name" value="GPCR_2-like_7TM"/>
</dbReference>
<dbReference type="Proteomes" id="UP000007801">
    <property type="component" value="Unassembled WGS sequence"/>
</dbReference>
<comment type="similarity">
    <text evidence="2">Belongs to the G-protein coupled receptor 2 family. Mth subfamily.</text>
</comment>
<evidence type="ECO:0000256" key="12">
    <source>
        <dbReference type="ARBA" id="ARBA00023224"/>
    </source>
</evidence>
<dbReference type="AlphaFoldDB" id="B3LVZ1"/>
<keyword evidence="11" id="KW-0325">Glycoprotein</keyword>
<accession>B3LVZ1</accession>
<dbReference type="Gene3D" id="2.30.160.11">
    <property type="match status" value="1"/>
</dbReference>
<dbReference type="OrthoDB" id="6134459at2759"/>
<keyword evidence="5 14" id="KW-0732">Signal</keyword>
<dbReference type="InterPro" id="IPR051384">
    <property type="entry name" value="Mth_GPCR"/>
</dbReference>
<evidence type="ECO:0000256" key="1">
    <source>
        <dbReference type="ARBA" id="ARBA00004651"/>
    </source>
</evidence>